<dbReference type="Proteomes" id="UP000182573">
    <property type="component" value="Unassembled WGS sequence"/>
</dbReference>
<dbReference type="STRING" id="28442.SAMN05443574_11585"/>
<dbReference type="EMBL" id="FNOF01000015">
    <property type="protein sequence ID" value="SDX14199.1"/>
    <property type="molecule type" value="Genomic_DNA"/>
</dbReference>
<dbReference type="AlphaFoldDB" id="A0A1H2ZBR9"/>
<name>A0A1H2ZBR9_HALVA</name>
<organism evidence="1 2">
    <name type="scientific">Haloarcula vallismortis</name>
    <name type="common">Halobacterium vallismortis</name>
    <dbReference type="NCBI Taxonomy" id="28442"/>
    <lineage>
        <taxon>Archaea</taxon>
        <taxon>Methanobacteriati</taxon>
        <taxon>Methanobacteriota</taxon>
        <taxon>Stenosarchaea group</taxon>
        <taxon>Halobacteria</taxon>
        <taxon>Halobacteriales</taxon>
        <taxon>Haloarculaceae</taxon>
        <taxon>Haloarcula</taxon>
    </lineage>
</organism>
<evidence type="ECO:0000313" key="1">
    <source>
        <dbReference type="EMBL" id="SDX14199.1"/>
    </source>
</evidence>
<gene>
    <name evidence="1" type="ORF">SAMN05443574_11585</name>
</gene>
<accession>A0A1H2ZBR9</accession>
<sequence length="88" mass="10214">MGLAPFFIYFTWEDIRTDEPRCEQLRCFWIKIFTISFVVQTGSYVHRYQASANVNRSIPMMKRIINSVIAITTLTNHGRESSAVVLLI</sequence>
<reference evidence="1 2" key="1">
    <citation type="submission" date="2016-10" db="EMBL/GenBank/DDBJ databases">
        <authorList>
            <person name="de Groot N.N."/>
        </authorList>
    </citation>
    <scope>NUCLEOTIDE SEQUENCE [LARGE SCALE GENOMIC DNA]</scope>
    <source>
        <strain evidence="1 2">DSM 3756</strain>
    </source>
</reference>
<proteinExistence type="predicted"/>
<protein>
    <submittedName>
        <fullName evidence="1">Uncharacterized protein</fullName>
    </submittedName>
</protein>
<evidence type="ECO:0000313" key="2">
    <source>
        <dbReference type="Proteomes" id="UP000182573"/>
    </source>
</evidence>